<evidence type="ECO:0000313" key="11">
    <source>
        <dbReference type="Proteomes" id="UP000033187"/>
    </source>
</evidence>
<evidence type="ECO:0000256" key="4">
    <source>
        <dbReference type="ARBA" id="ARBA00022960"/>
    </source>
</evidence>
<evidence type="ECO:0000256" key="3">
    <source>
        <dbReference type="ARBA" id="ARBA00022679"/>
    </source>
</evidence>
<feature type="signal peptide" evidence="8">
    <location>
        <begin position="1"/>
        <end position="22"/>
    </location>
</feature>
<evidence type="ECO:0000256" key="5">
    <source>
        <dbReference type="ARBA" id="ARBA00022984"/>
    </source>
</evidence>
<name>A0A0D6JG76_9HYPH</name>
<feature type="active site" description="Nucleophile" evidence="7">
    <location>
        <position position="470"/>
    </location>
</feature>
<evidence type="ECO:0000256" key="6">
    <source>
        <dbReference type="ARBA" id="ARBA00023316"/>
    </source>
</evidence>
<dbReference type="GO" id="GO:0008360">
    <property type="term" value="P:regulation of cell shape"/>
    <property type="evidence" value="ECO:0007669"/>
    <property type="project" value="UniProtKB-UniRule"/>
</dbReference>
<dbReference type="KEGG" id="fiy:BN1229_v1_2334"/>
<comment type="pathway">
    <text evidence="1 7">Cell wall biogenesis; peptidoglycan biosynthesis.</text>
</comment>
<evidence type="ECO:0000259" key="9">
    <source>
        <dbReference type="PROSITE" id="PS52029"/>
    </source>
</evidence>
<dbReference type="AlphaFoldDB" id="A0A0D6JG76"/>
<dbReference type="SUPFAM" id="SSF47090">
    <property type="entry name" value="PGBD-like"/>
    <property type="match status" value="1"/>
</dbReference>
<keyword evidence="8" id="KW-0732">Signal</keyword>
<organism evidence="10 11">
    <name type="scientific">Candidatus Filomicrobium marinum</name>
    <dbReference type="NCBI Taxonomy" id="1608628"/>
    <lineage>
        <taxon>Bacteria</taxon>
        <taxon>Pseudomonadati</taxon>
        <taxon>Pseudomonadota</taxon>
        <taxon>Alphaproteobacteria</taxon>
        <taxon>Hyphomicrobiales</taxon>
        <taxon>Hyphomicrobiaceae</taxon>
        <taxon>Filomicrobium</taxon>
    </lineage>
</organism>
<dbReference type="InterPro" id="IPR045380">
    <property type="entry name" value="LD_TPept_scaffold_dom"/>
</dbReference>
<dbReference type="Proteomes" id="UP000033187">
    <property type="component" value="Chromosome 1"/>
</dbReference>
<dbReference type="SUPFAM" id="SSF141523">
    <property type="entry name" value="L,D-transpeptidase catalytic domain-like"/>
    <property type="match status" value="1"/>
</dbReference>
<dbReference type="Gene3D" id="2.40.440.10">
    <property type="entry name" value="L,D-transpeptidase catalytic domain-like"/>
    <property type="match status" value="1"/>
</dbReference>
<dbReference type="GO" id="GO:0016740">
    <property type="term" value="F:transferase activity"/>
    <property type="evidence" value="ECO:0007669"/>
    <property type="project" value="UniProtKB-KW"/>
</dbReference>
<keyword evidence="11" id="KW-1185">Reference proteome</keyword>
<dbReference type="GO" id="GO:0071555">
    <property type="term" value="P:cell wall organization"/>
    <property type="evidence" value="ECO:0007669"/>
    <property type="project" value="UniProtKB-UniRule"/>
</dbReference>
<dbReference type="CDD" id="cd16913">
    <property type="entry name" value="YkuD_like"/>
    <property type="match status" value="1"/>
</dbReference>
<dbReference type="InterPro" id="IPR036365">
    <property type="entry name" value="PGBD-like_sf"/>
</dbReference>
<keyword evidence="6 7" id="KW-0961">Cell wall biogenesis/degradation</keyword>
<dbReference type="UniPathway" id="UPA00219"/>
<dbReference type="Gene3D" id="1.10.101.10">
    <property type="entry name" value="PGBD-like superfamily/PGBD"/>
    <property type="match status" value="1"/>
</dbReference>
<accession>A0A0D6JG76</accession>
<evidence type="ECO:0000256" key="2">
    <source>
        <dbReference type="ARBA" id="ARBA00005992"/>
    </source>
</evidence>
<dbReference type="PANTHER" id="PTHR41533">
    <property type="entry name" value="L,D-TRANSPEPTIDASE HI_1667-RELATED"/>
    <property type="match status" value="1"/>
</dbReference>
<dbReference type="InterPro" id="IPR038063">
    <property type="entry name" value="Transpep_catalytic_dom"/>
</dbReference>
<feature type="domain" description="L,D-TPase catalytic" evidence="9">
    <location>
        <begin position="322"/>
        <end position="498"/>
    </location>
</feature>
<dbReference type="PANTHER" id="PTHR41533:SF2">
    <property type="entry name" value="BLR7131 PROTEIN"/>
    <property type="match status" value="1"/>
</dbReference>
<keyword evidence="4 7" id="KW-0133">Cell shape</keyword>
<evidence type="ECO:0000313" key="10">
    <source>
        <dbReference type="EMBL" id="CPR19820.1"/>
    </source>
</evidence>
<dbReference type="EMBL" id="LN829119">
    <property type="protein sequence ID" value="CPR19820.1"/>
    <property type="molecule type" value="Genomic_DNA"/>
</dbReference>
<dbReference type="Pfam" id="PF01471">
    <property type="entry name" value="PG_binding_1"/>
    <property type="match status" value="1"/>
</dbReference>
<dbReference type="InterPro" id="IPR005490">
    <property type="entry name" value="LD_TPept_cat_dom"/>
</dbReference>
<dbReference type="InterPro" id="IPR002477">
    <property type="entry name" value="Peptidoglycan-bd-like"/>
</dbReference>
<evidence type="ECO:0000256" key="8">
    <source>
        <dbReference type="SAM" id="SignalP"/>
    </source>
</evidence>
<dbReference type="RefSeq" id="WP_052743861.1">
    <property type="nucleotide sequence ID" value="NZ_LN829118.1"/>
</dbReference>
<evidence type="ECO:0000256" key="1">
    <source>
        <dbReference type="ARBA" id="ARBA00004752"/>
    </source>
</evidence>
<dbReference type="GO" id="GO:0009252">
    <property type="term" value="P:peptidoglycan biosynthetic process"/>
    <property type="evidence" value="ECO:0007669"/>
    <property type="project" value="UniProtKB-UniPathway"/>
</dbReference>
<evidence type="ECO:0000256" key="7">
    <source>
        <dbReference type="PROSITE-ProRule" id="PRU01373"/>
    </source>
</evidence>
<keyword evidence="5 7" id="KW-0573">Peptidoglycan synthesis</keyword>
<dbReference type="PROSITE" id="PS52029">
    <property type="entry name" value="LD_TPASE"/>
    <property type="match status" value="1"/>
</dbReference>
<dbReference type="InterPro" id="IPR052905">
    <property type="entry name" value="LD-transpeptidase_YkuD-like"/>
</dbReference>
<dbReference type="KEGG" id="fil:BN1229_v1_2333"/>
<dbReference type="Pfam" id="PF03734">
    <property type="entry name" value="YkuD"/>
    <property type="match status" value="1"/>
</dbReference>
<dbReference type="Pfam" id="PF20142">
    <property type="entry name" value="Scaffold"/>
    <property type="match status" value="1"/>
</dbReference>
<reference evidence="11" key="1">
    <citation type="submission" date="2015-02" db="EMBL/GenBank/DDBJ databases">
        <authorList>
            <person name="Chooi Y.-H."/>
        </authorList>
    </citation>
    <scope>NUCLEOTIDE SEQUENCE [LARGE SCALE GENOMIC DNA]</scope>
    <source>
        <strain evidence="11">strain Y</strain>
    </source>
</reference>
<dbReference type="GO" id="GO:0004180">
    <property type="term" value="F:carboxypeptidase activity"/>
    <property type="evidence" value="ECO:0007669"/>
    <property type="project" value="UniProtKB-ARBA"/>
</dbReference>
<keyword evidence="3" id="KW-0808">Transferase</keyword>
<comment type="similarity">
    <text evidence="2">Belongs to the YkuD family.</text>
</comment>
<proteinExistence type="inferred from homology"/>
<dbReference type="OrthoDB" id="9778545at2"/>
<feature type="active site" description="Proton donor/acceptor" evidence="7">
    <location>
        <position position="451"/>
    </location>
</feature>
<sequence length="593" mass="65478">MRARLVALSIATSIFSLTPALAIEPNAPERLISVDQAAGISARQMLESGSGVAARADKSDREALVAFYAARESRPLWIDGDHLSLKAQAAIAEIKKAEDWGLDPTEFTLPQTVDQTGSDSEKRDRLAEAEMALSLAVLKYARHARGGRIMDPAGDLSSYLDRKPQLKDPAAVLEEITAASEADAYLRGLHPQHPQFAKLRAALLKMRGGGAEAEEEKIVRLPSEGPLLSVGKRHPDVALLRQRLEVPPPTGDGEEPPTELFDKDVEDAVVAFQREAGISADGVVGSGTRAALNGDTPAEITEAAIIANMEQWRWMPEDLGRFYVTVNLPEYTIRVVRDGDVIHSERVIIGEIAKQTPIFSDEMETVVFHPFWGVPNSIKVNEILPSLARGGNAMSRHNLRLQYNGRDVDPNSVDWSQADIRRFHVYQPPGGGNVLGQVKFLFPNHHQVYMHDTPTKNLFNSTQRTFSHGCMRIRDPLKLAGFILAEDNGWDEAKVQSIVRGGPQNNHVSLEKKTPVHMTYFTVVANDDGSVHAFKDIYGHEKRIKLALAGKFDQIARHRDHLAPVTYDRAKYAGMKKSYEPVTDIFKAVFGGF</sequence>
<gene>
    <name evidence="10" type="ORF">YBN1229_v1_2334</name>
</gene>
<feature type="chain" id="PRO_5002306178" evidence="8">
    <location>
        <begin position="23"/>
        <end position="593"/>
    </location>
</feature>
<dbReference type="InterPro" id="IPR036366">
    <property type="entry name" value="PGBDSf"/>
</dbReference>
<protein>
    <submittedName>
        <fullName evidence="10">ErfK/YbiS/YcfS/YnhG family protein</fullName>
    </submittedName>
</protein>